<dbReference type="GO" id="GO:0006355">
    <property type="term" value="P:regulation of DNA-templated transcription"/>
    <property type="evidence" value="ECO:0007669"/>
    <property type="project" value="UniProtKB-ARBA"/>
</dbReference>
<dbReference type="InterPro" id="IPR036955">
    <property type="entry name" value="AP2/ERF_dom_sf"/>
</dbReference>
<gene>
    <name evidence="10" type="ORF">URODEC1_LOCUS108686</name>
    <name evidence="11" type="ORF">URODEC1_LOCUS112720</name>
</gene>
<evidence type="ECO:0000256" key="4">
    <source>
        <dbReference type="ARBA" id="ARBA00023125"/>
    </source>
</evidence>
<evidence type="ECO:0000256" key="2">
    <source>
        <dbReference type="ARBA" id="ARBA00022737"/>
    </source>
</evidence>
<feature type="compositionally biased region" description="Basic and acidic residues" evidence="8">
    <location>
        <begin position="1"/>
        <end position="15"/>
    </location>
</feature>
<name>A0ABC9G8Q9_9POAL</name>
<evidence type="ECO:0000313" key="12">
    <source>
        <dbReference type="Proteomes" id="UP001497457"/>
    </source>
</evidence>
<evidence type="ECO:0000313" key="10">
    <source>
        <dbReference type="EMBL" id="CAL5081523.1"/>
    </source>
</evidence>
<feature type="region of interest" description="Disordered" evidence="8">
    <location>
        <begin position="405"/>
        <end position="448"/>
    </location>
</feature>
<feature type="domain" description="AP2/ERF" evidence="9">
    <location>
        <begin position="145"/>
        <end position="211"/>
    </location>
</feature>
<comment type="subcellular location">
    <subcellularLocation>
        <location evidence="1">Nucleus</location>
    </subcellularLocation>
</comment>
<dbReference type="PROSITE" id="PS51032">
    <property type="entry name" value="AP2_ERF"/>
    <property type="match status" value="2"/>
</dbReference>
<dbReference type="Proteomes" id="UP001497457">
    <property type="component" value="Chromosome 8b"/>
</dbReference>
<dbReference type="CDD" id="cd00018">
    <property type="entry name" value="AP2"/>
    <property type="match status" value="1"/>
</dbReference>
<dbReference type="FunFam" id="3.30.730.10:FF:000002">
    <property type="entry name" value="AP2-like ethylene-responsive transcription factor"/>
    <property type="match status" value="1"/>
</dbReference>
<keyword evidence="2" id="KW-0677">Repeat</keyword>
<dbReference type="Proteomes" id="UP001497457">
    <property type="component" value="Chromosome 7b"/>
</dbReference>
<comment type="similarity">
    <text evidence="7">Belongs to the AP2/ERF transcription factor family. AP2 subfamily.</text>
</comment>
<dbReference type="Gene3D" id="3.30.730.10">
    <property type="entry name" value="AP2/ERF domain"/>
    <property type="match status" value="2"/>
</dbReference>
<feature type="region of interest" description="Disordered" evidence="8">
    <location>
        <begin position="124"/>
        <end position="146"/>
    </location>
</feature>
<reference evidence="11" key="1">
    <citation type="submission" date="2024-10" db="EMBL/GenBank/DDBJ databases">
        <authorList>
            <person name="Ryan C."/>
        </authorList>
    </citation>
    <scope>NUCLEOTIDE SEQUENCE [LARGE SCALE GENOMIC DNA]</scope>
</reference>
<protein>
    <recommendedName>
        <fullName evidence="9">AP2/ERF domain-containing protein</fullName>
    </recommendedName>
</protein>
<keyword evidence="3" id="KW-0805">Transcription regulation</keyword>
<evidence type="ECO:0000256" key="3">
    <source>
        <dbReference type="ARBA" id="ARBA00023015"/>
    </source>
</evidence>
<sequence>MDQKILERARGERKGRLPSLSLSLSRPSTSSAHLAFALLSKHQLILPPHHPAIPILSLHFFKTATSRGHHSWPPTSGSLPLFLVLLPVFLSPQSTMAKPRKNSAAAAAANGNNAAAAGDVGVARVKPKRTRKSVPRESPSQRSSIYRGVTRHRWTGRFEAHLWDKNSWNESQNKKGKQGQFSAYDDEEAAARAYDLAALKYWGPDTILNFPASAYEEELKEMEGQSREEYIGSLRRSMKFICRKSSGFSRGVSKYRGVARHHHNGRWEARIGRVFGNKYLYLGTYATQEEAAMAYDMAAIEYRGLNAVTNFDLSRYIKWLRPGADGVSAAAAAARDPHPMLAGLAQQLLPPADAAAAIDAFVQHNGHGGGAEFPAPPRPASLGHTPTTSALSLLLQSPKFKEMIERTSAAESGATTTTTSSSPSPSPSPPPPSAQAATGDGGSPQCGFPEDIQTFFGCEDVAGVGVGVDVDALFFGELAAYASPAFHFELDL</sequence>
<evidence type="ECO:0000256" key="7">
    <source>
        <dbReference type="ARBA" id="ARBA00037973"/>
    </source>
</evidence>
<keyword evidence="6" id="KW-0539">Nucleus</keyword>
<dbReference type="EMBL" id="OZ075118">
    <property type="protein sequence ID" value="CAL5088280.1"/>
    <property type="molecule type" value="Genomic_DNA"/>
</dbReference>
<feature type="compositionally biased region" description="Low complexity" evidence="8">
    <location>
        <begin position="407"/>
        <end position="423"/>
    </location>
</feature>
<dbReference type="Pfam" id="PF00847">
    <property type="entry name" value="AP2"/>
    <property type="match status" value="2"/>
</dbReference>
<dbReference type="SMART" id="SM00380">
    <property type="entry name" value="AP2"/>
    <property type="match status" value="2"/>
</dbReference>
<keyword evidence="4" id="KW-0238">DNA-binding</keyword>
<feature type="domain" description="AP2/ERF" evidence="9">
    <location>
        <begin position="254"/>
        <end position="312"/>
    </location>
</feature>
<dbReference type="GO" id="GO:0003677">
    <property type="term" value="F:DNA binding"/>
    <property type="evidence" value="ECO:0007669"/>
    <property type="project" value="UniProtKB-KW"/>
</dbReference>
<dbReference type="PRINTS" id="PR00367">
    <property type="entry name" value="ETHRSPELEMNT"/>
</dbReference>
<dbReference type="PANTHER" id="PTHR32467">
    <property type="entry name" value="AP2-LIKE ETHYLENE-RESPONSIVE TRANSCRIPTION FACTOR"/>
    <property type="match status" value="1"/>
</dbReference>
<dbReference type="AlphaFoldDB" id="A0ABC9G8Q9"/>
<organism evidence="11 12">
    <name type="scientific">Urochloa decumbens</name>
    <dbReference type="NCBI Taxonomy" id="240449"/>
    <lineage>
        <taxon>Eukaryota</taxon>
        <taxon>Viridiplantae</taxon>
        <taxon>Streptophyta</taxon>
        <taxon>Embryophyta</taxon>
        <taxon>Tracheophyta</taxon>
        <taxon>Spermatophyta</taxon>
        <taxon>Magnoliopsida</taxon>
        <taxon>Liliopsida</taxon>
        <taxon>Poales</taxon>
        <taxon>Poaceae</taxon>
        <taxon>PACMAD clade</taxon>
        <taxon>Panicoideae</taxon>
        <taxon>Panicodae</taxon>
        <taxon>Paniceae</taxon>
        <taxon>Melinidinae</taxon>
        <taxon>Urochloa</taxon>
    </lineage>
</organism>
<dbReference type="InterPro" id="IPR016177">
    <property type="entry name" value="DNA-bd_dom_sf"/>
</dbReference>
<dbReference type="PANTHER" id="PTHR32467:SF172">
    <property type="entry name" value="OS09G0423800 PROTEIN"/>
    <property type="match status" value="1"/>
</dbReference>
<evidence type="ECO:0000256" key="5">
    <source>
        <dbReference type="ARBA" id="ARBA00023163"/>
    </source>
</evidence>
<dbReference type="FunFam" id="3.30.730.10:FF:000004">
    <property type="entry name" value="AP2-like ethylene-responsive transcription factor"/>
    <property type="match status" value="1"/>
</dbReference>
<feature type="compositionally biased region" description="Pro residues" evidence="8">
    <location>
        <begin position="424"/>
        <end position="433"/>
    </location>
</feature>
<evidence type="ECO:0000256" key="1">
    <source>
        <dbReference type="ARBA" id="ARBA00004123"/>
    </source>
</evidence>
<accession>A0ABC9G8Q9</accession>
<keyword evidence="5" id="KW-0804">Transcription</keyword>
<evidence type="ECO:0000259" key="9">
    <source>
        <dbReference type="PROSITE" id="PS51032"/>
    </source>
</evidence>
<keyword evidence="12" id="KW-1185">Reference proteome</keyword>
<feature type="region of interest" description="Disordered" evidence="8">
    <location>
        <begin position="367"/>
        <end position="386"/>
    </location>
</feature>
<evidence type="ECO:0000313" key="11">
    <source>
        <dbReference type="EMBL" id="CAL5088280.1"/>
    </source>
</evidence>
<dbReference type="SUPFAM" id="SSF54171">
    <property type="entry name" value="DNA-binding domain"/>
    <property type="match status" value="2"/>
</dbReference>
<evidence type="ECO:0000256" key="6">
    <source>
        <dbReference type="ARBA" id="ARBA00023242"/>
    </source>
</evidence>
<dbReference type="EMBL" id="OZ075117">
    <property type="protein sequence ID" value="CAL5081523.1"/>
    <property type="molecule type" value="Genomic_DNA"/>
</dbReference>
<dbReference type="InterPro" id="IPR001471">
    <property type="entry name" value="AP2/ERF_dom"/>
</dbReference>
<feature type="region of interest" description="Disordered" evidence="8">
    <location>
        <begin position="1"/>
        <end position="22"/>
    </location>
</feature>
<evidence type="ECO:0000256" key="8">
    <source>
        <dbReference type="SAM" id="MobiDB-lite"/>
    </source>
</evidence>
<dbReference type="GO" id="GO:0005634">
    <property type="term" value="C:nucleus"/>
    <property type="evidence" value="ECO:0007669"/>
    <property type="project" value="UniProtKB-SubCell"/>
</dbReference>
<proteinExistence type="inferred from homology"/>
<dbReference type="GO" id="GO:0009909">
    <property type="term" value="P:regulation of flower development"/>
    <property type="evidence" value="ECO:0007669"/>
    <property type="project" value="UniProtKB-ARBA"/>
</dbReference>